<gene>
    <name evidence="2" type="primary">Dper\GL13179</name>
    <name evidence="2" type="ORF">Dper_GL13179</name>
</gene>
<dbReference type="HOGENOM" id="CLU_2963226_0_0_1"/>
<reference evidence="2 3" key="1">
    <citation type="journal article" date="2007" name="Nature">
        <title>Evolution of genes and genomes on the Drosophila phylogeny.</title>
        <authorList>
            <consortium name="Drosophila 12 Genomes Consortium"/>
            <person name="Clark A.G."/>
            <person name="Eisen M.B."/>
            <person name="Smith D.R."/>
            <person name="Bergman C.M."/>
            <person name="Oliver B."/>
            <person name="Markow T.A."/>
            <person name="Kaufman T.C."/>
            <person name="Kellis M."/>
            <person name="Gelbart W."/>
            <person name="Iyer V.N."/>
            <person name="Pollard D.A."/>
            <person name="Sackton T.B."/>
            <person name="Larracuente A.M."/>
            <person name="Singh N.D."/>
            <person name="Abad J.P."/>
            <person name="Abt D.N."/>
            <person name="Adryan B."/>
            <person name="Aguade M."/>
            <person name="Akashi H."/>
            <person name="Anderson W.W."/>
            <person name="Aquadro C.F."/>
            <person name="Ardell D.H."/>
            <person name="Arguello R."/>
            <person name="Artieri C.G."/>
            <person name="Barbash D.A."/>
            <person name="Barker D."/>
            <person name="Barsanti P."/>
            <person name="Batterham P."/>
            <person name="Batzoglou S."/>
            <person name="Begun D."/>
            <person name="Bhutkar A."/>
            <person name="Blanco E."/>
            <person name="Bosak S.A."/>
            <person name="Bradley R.K."/>
            <person name="Brand A.D."/>
            <person name="Brent M.R."/>
            <person name="Brooks A.N."/>
            <person name="Brown R.H."/>
            <person name="Butlin R.K."/>
            <person name="Caggese C."/>
            <person name="Calvi B.R."/>
            <person name="Bernardo de Carvalho A."/>
            <person name="Caspi A."/>
            <person name="Castrezana S."/>
            <person name="Celniker S.E."/>
            <person name="Chang J.L."/>
            <person name="Chapple C."/>
            <person name="Chatterji S."/>
            <person name="Chinwalla A."/>
            <person name="Civetta A."/>
            <person name="Clifton S.W."/>
            <person name="Comeron J.M."/>
            <person name="Costello J.C."/>
            <person name="Coyne J.A."/>
            <person name="Daub J."/>
            <person name="David R.G."/>
            <person name="Delcher A.L."/>
            <person name="Delehaunty K."/>
            <person name="Do C.B."/>
            <person name="Ebling H."/>
            <person name="Edwards K."/>
            <person name="Eickbush T."/>
            <person name="Evans J.D."/>
            <person name="Filipski A."/>
            <person name="Findeiss S."/>
            <person name="Freyhult E."/>
            <person name="Fulton L."/>
            <person name="Fulton R."/>
            <person name="Garcia A.C."/>
            <person name="Gardiner A."/>
            <person name="Garfield D.A."/>
            <person name="Garvin B.E."/>
            <person name="Gibson G."/>
            <person name="Gilbert D."/>
            <person name="Gnerre S."/>
            <person name="Godfrey J."/>
            <person name="Good R."/>
            <person name="Gotea V."/>
            <person name="Gravely B."/>
            <person name="Greenberg A.J."/>
            <person name="Griffiths-Jones S."/>
            <person name="Gross S."/>
            <person name="Guigo R."/>
            <person name="Gustafson E.A."/>
            <person name="Haerty W."/>
            <person name="Hahn M.W."/>
            <person name="Halligan D.L."/>
            <person name="Halpern A.L."/>
            <person name="Halter G.M."/>
            <person name="Han M.V."/>
            <person name="Heger A."/>
            <person name="Hillier L."/>
            <person name="Hinrichs A.S."/>
            <person name="Holmes I."/>
            <person name="Hoskins R.A."/>
            <person name="Hubisz M.J."/>
            <person name="Hultmark D."/>
            <person name="Huntley M.A."/>
            <person name="Jaffe D.B."/>
            <person name="Jagadeeshan S."/>
            <person name="Jeck W.R."/>
            <person name="Johnson J."/>
            <person name="Jones C.D."/>
            <person name="Jordan W.C."/>
            <person name="Karpen G.H."/>
            <person name="Kataoka E."/>
            <person name="Keightley P.D."/>
            <person name="Kheradpour P."/>
            <person name="Kirkness E.F."/>
            <person name="Koerich L.B."/>
            <person name="Kristiansen K."/>
            <person name="Kudrna D."/>
            <person name="Kulathinal R.J."/>
            <person name="Kumar S."/>
            <person name="Kwok R."/>
            <person name="Lander E."/>
            <person name="Langley C.H."/>
            <person name="Lapoint R."/>
            <person name="Lazzaro B.P."/>
            <person name="Lee S.J."/>
            <person name="Levesque L."/>
            <person name="Li R."/>
            <person name="Lin C.F."/>
            <person name="Lin M.F."/>
            <person name="Lindblad-Toh K."/>
            <person name="Llopart A."/>
            <person name="Long M."/>
            <person name="Low L."/>
            <person name="Lozovsky E."/>
            <person name="Lu J."/>
            <person name="Luo M."/>
            <person name="Machado C.A."/>
            <person name="Makalowski W."/>
            <person name="Marzo M."/>
            <person name="Matsuda M."/>
            <person name="Matzkin L."/>
            <person name="McAllister B."/>
            <person name="McBride C.S."/>
            <person name="McKernan B."/>
            <person name="McKernan K."/>
            <person name="Mendez-Lago M."/>
            <person name="Minx P."/>
            <person name="Mollenhauer M.U."/>
            <person name="Montooth K."/>
            <person name="Mount S.M."/>
            <person name="Mu X."/>
            <person name="Myers E."/>
            <person name="Negre B."/>
            <person name="Newfeld S."/>
            <person name="Nielsen R."/>
            <person name="Noor M.A."/>
            <person name="O'Grady P."/>
            <person name="Pachter L."/>
            <person name="Papaceit M."/>
            <person name="Parisi M.J."/>
            <person name="Parisi M."/>
            <person name="Parts L."/>
            <person name="Pedersen J.S."/>
            <person name="Pesole G."/>
            <person name="Phillippy A.M."/>
            <person name="Ponting C.P."/>
            <person name="Pop M."/>
            <person name="Porcelli D."/>
            <person name="Powell J.R."/>
            <person name="Prohaska S."/>
            <person name="Pruitt K."/>
            <person name="Puig M."/>
            <person name="Quesneville H."/>
            <person name="Ram K.R."/>
            <person name="Rand D."/>
            <person name="Rasmussen M.D."/>
            <person name="Reed L.K."/>
            <person name="Reenan R."/>
            <person name="Reily A."/>
            <person name="Remington K.A."/>
            <person name="Rieger T.T."/>
            <person name="Ritchie M.G."/>
            <person name="Robin C."/>
            <person name="Rogers Y.H."/>
            <person name="Rohde C."/>
            <person name="Rozas J."/>
            <person name="Rubenfield M.J."/>
            <person name="Ruiz A."/>
            <person name="Russo S."/>
            <person name="Salzberg S.L."/>
            <person name="Sanchez-Gracia A."/>
            <person name="Saranga D.J."/>
            <person name="Sato H."/>
            <person name="Schaeffer S.W."/>
            <person name="Schatz M.C."/>
            <person name="Schlenke T."/>
            <person name="Schwartz R."/>
            <person name="Segarra C."/>
            <person name="Singh R.S."/>
            <person name="Sirot L."/>
            <person name="Sirota M."/>
            <person name="Sisneros N.B."/>
            <person name="Smith C.D."/>
            <person name="Smith T.F."/>
            <person name="Spieth J."/>
            <person name="Stage D.E."/>
            <person name="Stark A."/>
            <person name="Stephan W."/>
            <person name="Strausberg R.L."/>
            <person name="Strempel S."/>
            <person name="Sturgill D."/>
            <person name="Sutton G."/>
            <person name="Sutton G.G."/>
            <person name="Tao W."/>
            <person name="Teichmann S."/>
            <person name="Tobari Y.N."/>
            <person name="Tomimura Y."/>
            <person name="Tsolas J.M."/>
            <person name="Valente V.L."/>
            <person name="Venter E."/>
            <person name="Venter J.C."/>
            <person name="Vicario S."/>
            <person name="Vieira F.G."/>
            <person name="Vilella A.J."/>
            <person name="Villasante A."/>
            <person name="Walenz B."/>
            <person name="Wang J."/>
            <person name="Wasserman M."/>
            <person name="Watts T."/>
            <person name="Wilson D."/>
            <person name="Wilson R.K."/>
            <person name="Wing R.A."/>
            <person name="Wolfner M.F."/>
            <person name="Wong A."/>
            <person name="Wong G.K."/>
            <person name="Wu C.I."/>
            <person name="Wu G."/>
            <person name="Yamamoto D."/>
            <person name="Yang H.P."/>
            <person name="Yang S.P."/>
            <person name="Yorke J.A."/>
            <person name="Yoshida K."/>
            <person name="Zdobnov E."/>
            <person name="Zhang P."/>
            <person name="Zhang Y."/>
            <person name="Zimin A.V."/>
            <person name="Baldwin J."/>
            <person name="Abdouelleil A."/>
            <person name="Abdulkadir J."/>
            <person name="Abebe A."/>
            <person name="Abera B."/>
            <person name="Abreu J."/>
            <person name="Acer S.C."/>
            <person name="Aftuck L."/>
            <person name="Alexander A."/>
            <person name="An P."/>
            <person name="Anderson E."/>
            <person name="Anderson S."/>
            <person name="Arachi H."/>
            <person name="Azer M."/>
            <person name="Bachantsang P."/>
            <person name="Barry A."/>
            <person name="Bayul T."/>
            <person name="Berlin A."/>
            <person name="Bessette D."/>
            <person name="Bloom T."/>
            <person name="Blye J."/>
            <person name="Boguslavskiy L."/>
            <person name="Bonnet C."/>
            <person name="Boukhgalter B."/>
            <person name="Bourzgui I."/>
            <person name="Brown A."/>
            <person name="Cahill P."/>
            <person name="Channer S."/>
            <person name="Cheshatsang Y."/>
            <person name="Chuda L."/>
            <person name="Citroen M."/>
            <person name="Collymore A."/>
            <person name="Cooke P."/>
            <person name="Costello M."/>
            <person name="D'Aco K."/>
            <person name="Daza R."/>
            <person name="De Haan G."/>
            <person name="DeGray S."/>
            <person name="DeMaso C."/>
            <person name="Dhargay N."/>
            <person name="Dooley K."/>
            <person name="Dooley E."/>
            <person name="Doricent M."/>
            <person name="Dorje P."/>
            <person name="Dorjee K."/>
            <person name="Dupes A."/>
            <person name="Elong R."/>
            <person name="Falk J."/>
            <person name="Farina A."/>
            <person name="Faro S."/>
            <person name="Ferguson D."/>
            <person name="Fisher S."/>
            <person name="Foley C.D."/>
            <person name="Franke A."/>
            <person name="Friedrich D."/>
            <person name="Gadbois L."/>
            <person name="Gearin G."/>
            <person name="Gearin C.R."/>
            <person name="Giannoukos G."/>
            <person name="Goode T."/>
            <person name="Graham J."/>
            <person name="Grandbois E."/>
            <person name="Grewal S."/>
            <person name="Gyaltsen K."/>
            <person name="Hafez N."/>
            <person name="Hagos B."/>
            <person name="Hall J."/>
            <person name="Henson C."/>
            <person name="Hollinger A."/>
            <person name="Honan T."/>
            <person name="Huard M.D."/>
            <person name="Hughes L."/>
            <person name="Hurhula B."/>
            <person name="Husby M.E."/>
            <person name="Kamat A."/>
            <person name="Kanga B."/>
            <person name="Kashin S."/>
            <person name="Khazanovich D."/>
            <person name="Kisner P."/>
            <person name="Lance K."/>
            <person name="Lara M."/>
            <person name="Lee W."/>
            <person name="Lennon N."/>
            <person name="Letendre F."/>
            <person name="LeVine R."/>
            <person name="Lipovsky A."/>
            <person name="Liu X."/>
            <person name="Liu J."/>
            <person name="Liu S."/>
            <person name="Lokyitsang T."/>
            <person name="Lokyitsang Y."/>
            <person name="Lubonja R."/>
            <person name="Lui A."/>
            <person name="MacDonald P."/>
            <person name="Magnisalis V."/>
            <person name="Maru K."/>
            <person name="Matthews C."/>
            <person name="McCusker W."/>
            <person name="McDonough S."/>
            <person name="Mehta T."/>
            <person name="Meldrim J."/>
            <person name="Meneus L."/>
            <person name="Mihai O."/>
            <person name="Mihalev A."/>
            <person name="Mihova T."/>
            <person name="Mittelman R."/>
            <person name="Mlenga V."/>
            <person name="Montmayeur A."/>
            <person name="Mulrain L."/>
            <person name="Navidi A."/>
            <person name="Naylor J."/>
            <person name="Negash T."/>
            <person name="Nguyen T."/>
            <person name="Nguyen N."/>
            <person name="Nicol R."/>
            <person name="Norbu C."/>
            <person name="Norbu N."/>
            <person name="Novod N."/>
            <person name="O'Neill B."/>
            <person name="Osman S."/>
            <person name="Markiewicz E."/>
            <person name="Oyono O.L."/>
            <person name="Patti C."/>
            <person name="Phunkhang P."/>
            <person name="Pierre F."/>
            <person name="Priest M."/>
            <person name="Raghuraman S."/>
            <person name="Rege F."/>
            <person name="Reyes R."/>
            <person name="Rise C."/>
            <person name="Rogov P."/>
            <person name="Ross K."/>
            <person name="Ryan E."/>
            <person name="Settipalli S."/>
            <person name="Shea T."/>
            <person name="Sherpa N."/>
            <person name="Shi L."/>
            <person name="Shih D."/>
            <person name="Sparrow T."/>
            <person name="Spaulding J."/>
            <person name="Stalker J."/>
            <person name="Stange-Thomann N."/>
            <person name="Stavropoulos S."/>
            <person name="Stone C."/>
            <person name="Strader C."/>
            <person name="Tesfaye S."/>
            <person name="Thomson T."/>
            <person name="Thoulutsang Y."/>
            <person name="Thoulutsang D."/>
            <person name="Topham K."/>
            <person name="Topping I."/>
            <person name="Tsamla T."/>
            <person name="Vassiliev H."/>
            <person name="Vo A."/>
            <person name="Wangchuk T."/>
            <person name="Wangdi T."/>
            <person name="Weiand M."/>
            <person name="Wilkinson J."/>
            <person name="Wilson A."/>
            <person name="Yadav S."/>
            <person name="Young G."/>
            <person name="Yu Q."/>
            <person name="Zembek L."/>
            <person name="Zhong D."/>
            <person name="Zimmer A."/>
            <person name="Zwirko Z."/>
            <person name="Jaffe D.B."/>
            <person name="Alvarez P."/>
            <person name="Brockman W."/>
            <person name="Butler J."/>
            <person name="Chin C."/>
            <person name="Gnerre S."/>
            <person name="Grabherr M."/>
            <person name="Kleber M."/>
            <person name="Mauceli E."/>
            <person name="MacCallum I."/>
        </authorList>
    </citation>
    <scope>NUCLEOTIDE SEQUENCE [LARGE SCALE GENOMIC DNA]</scope>
    <source>
        <strain evidence="3">MSH-3 / Tucson 14011-0111.49</strain>
    </source>
</reference>
<dbReference type="AlphaFoldDB" id="B4IRQ2"/>
<feature type="compositionally biased region" description="Pro residues" evidence="1">
    <location>
        <begin position="41"/>
        <end position="50"/>
    </location>
</feature>
<dbReference type="Proteomes" id="UP000008744">
    <property type="component" value="Unassembled WGS sequence"/>
</dbReference>
<evidence type="ECO:0000256" key="1">
    <source>
        <dbReference type="SAM" id="MobiDB-lite"/>
    </source>
</evidence>
<keyword evidence="3" id="KW-1185">Reference proteome</keyword>
<dbReference type="EMBL" id="CH695309">
    <property type="protein sequence ID" value="EDW38661.1"/>
    <property type="molecule type" value="Genomic_DNA"/>
</dbReference>
<proteinExistence type="predicted"/>
<protein>
    <submittedName>
        <fullName evidence="2">GL13179</fullName>
    </submittedName>
</protein>
<evidence type="ECO:0000313" key="3">
    <source>
        <dbReference type="Proteomes" id="UP000008744"/>
    </source>
</evidence>
<sequence>MQQQHQQMQLQKQSPISRRLSFYCTSSAASPAPPTLVSSPPAIPFVPQPPLGVTQWRVK</sequence>
<name>B4IRQ2_DROPE</name>
<accession>B4IRQ2</accession>
<feature type="region of interest" description="Disordered" evidence="1">
    <location>
        <begin position="27"/>
        <end position="59"/>
    </location>
</feature>
<evidence type="ECO:0000313" key="2">
    <source>
        <dbReference type="EMBL" id="EDW38661.1"/>
    </source>
</evidence>
<organism evidence="3">
    <name type="scientific">Drosophila persimilis</name>
    <name type="common">Fruit fly</name>
    <dbReference type="NCBI Taxonomy" id="7234"/>
    <lineage>
        <taxon>Eukaryota</taxon>
        <taxon>Metazoa</taxon>
        <taxon>Ecdysozoa</taxon>
        <taxon>Arthropoda</taxon>
        <taxon>Hexapoda</taxon>
        <taxon>Insecta</taxon>
        <taxon>Pterygota</taxon>
        <taxon>Neoptera</taxon>
        <taxon>Endopterygota</taxon>
        <taxon>Diptera</taxon>
        <taxon>Brachycera</taxon>
        <taxon>Muscomorpha</taxon>
        <taxon>Ephydroidea</taxon>
        <taxon>Drosophilidae</taxon>
        <taxon>Drosophila</taxon>
        <taxon>Sophophora</taxon>
    </lineage>
</organism>